<name>A0A9N8VUL2_9GLOM</name>
<dbReference type="Pfam" id="PF00561">
    <property type="entry name" value="Abhydrolase_1"/>
    <property type="match status" value="1"/>
</dbReference>
<dbReference type="Gene3D" id="3.40.50.1820">
    <property type="entry name" value="alpha/beta hydrolase"/>
    <property type="match status" value="1"/>
</dbReference>
<dbReference type="GO" id="GO:0008236">
    <property type="term" value="F:serine-type peptidase activity"/>
    <property type="evidence" value="ECO:0007669"/>
    <property type="project" value="InterPro"/>
</dbReference>
<sequence length="279" mass="30925">MALSTTTFSVSTAKSFSLVGDVYTNTHLDNKNLQPYPAIILCHGLVQTRQSKSLQVIIEAIANTSGLEDLRIITFDFQGCGESGGETSYGNYNEEAENLETIIRFAKNNLNFRIIGTLGHSKGAAVVLLHAATYLDSTLPLVINVSARFDHSETPVDRFTSEMMTSLNEKGSFILTYDSNSKPYIITAEDMRARNSLDMTVVKNIKNSTKVLTVHGDADNVCPVKGAYEYDRLLGDRHKLVIVKNAGHRWCQTSAEIEELGQTVVGWIKENWQWAIENA</sequence>
<keyword evidence="4" id="KW-1185">Reference proteome</keyword>
<proteinExistence type="predicted"/>
<comment type="caution">
    <text evidence="3">The sequence shown here is derived from an EMBL/GenBank/DDBJ whole genome shotgun (WGS) entry which is preliminary data.</text>
</comment>
<evidence type="ECO:0000313" key="4">
    <source>
        <dbReference type="Proteomes" id="UP000789739"/>
    </source>
</evidence>
<dbReference type="InterPro" id="IPR001375">
    <property type="entry name" value="Peptidase_S9_cat"/>
</dbReference>
<evidence type="ECO:0000259" key="1">
    <source>
        <dbReference type="Pfam" id="PF00326"/>
    </source>
</evidence>
<dbReference type="InterPro" id="IPR000073">
    <property type="entry name" value="AB_hydrolase_1"/>
</dbReference>
<dbReference type="InterPro" id="IPR029058">
    <property type="entry name" value="AB_hydrolase_fold"/>
</dbReference>
<reference evidence="3" key="1">
    <citation type="submission" date="2021-06" db="EMBL/GenBank/DDBJ databases">
        <authorList>
            <person name="Kallberg Y."/>
            <person name="Tangrot J."/>
            <person name="Rosling A."/>
        </authorList>
    </citation>
    <scope>NUCLEOTIDE SEQUENCE</scope>
    <source>
        <strain evidence="3">BR232B</strain>
    </source>
</reference>
<dbReference type="PANTHER" id="PTHR42886">
    <property type="entry name" value="RE40534P-RELATED"/>
    <property type="match status" value="1"/>
</dbReference>
<dbReference type="SUPFAM" id="SSF53474">
    <property type="entry name" value="alpha/beta-Hydrolases"/>
    <property type="match status" value="1"/>
</dbReference>
<dbReference type="Pfam" id="PF00326">
    <property type="entry name" value="Peptidase_S9"/>
    <property type="match status" value="1"/>
</dbReference>
<dbReference type="AlphaFoldDB" id="A0A9N8VUL2"/>
<protein>
    <submittedName>
        <fullName evidence="3">1253_t:CDS:1</fullName>
    </submittedName>
</protein>
<accession>A0A9N8VUL2</accession>
<feature type="domain" description="AB hydrolase-1" evidence="2">
    <location>
        <begin position="37"/>
        <end position="147"/>
    </location>
</feature>
<gene>
    <name evidence="3" type="ORF">PBRASI_LOCUS557</name>
</gene>
<organism evidence="3 4">
    <name type="scientific">Paraglomus brasilianum</name>
    <dbReference type="NCBI Taxonomy" id="144538"/>
    <lineage>
        <taxon>Eukaryota</taxon>
        <taxon>Fungi</taxon>
        <taxon>Fungi incertae sedis</taxon>
        <taxon>Mucoromycota</taxon>
        <taxon>Glomeromycotina</taxon>
        <taxon>Glomeromycetes</taxon>
        <taxon>Paraglomerales</taxon>
        <taxon>Paraglomeraceae</taxon>
        <taxon>Paraglomus</taxon>
    </lineage>
</organism>
<evidence type="ECO:0000313" key="3">
    <source>
        <dbReference type="EMBL" id="CAG8460592.1"/>
    </source>
</evidence>
<dbReference type="OrthoDB" id="9988524at2759"/>
<dbReference type="Proteomes" id="UP000789739">
    <property type="component" value="Unassembled WGS sequence"/>
</dbReference>
<dbReference type="PANTHER" id="PTHR42886:SF53">
    <property type="entry name" value="ALPHA_BETA-HYDROLASES SUPERFAMILY PROTEIN"/>
    <property type="match status" value="1"/>
</dbReference>
<feature type="domain" description="Peptidase S9 prolyl oligopeptidase catalytic" evidence="1">
    <location>
        <begin position="196"/>
        <end position="271"/>
    </location>
</feature>
<dbReference type="GO" id="GO:0006508">
    <property type="term" value="P:proteolysis"/>
    <property type="evidence" value="ECO:0007669"/>
    <property type="project" value="InterPro"/>
</dbReference>
<evidence type="ECO:0000259" key="2">
    <source>
        <dbReference type="Pfam" id="PF00561"/>
    </source>
</evidence>
<dbReference type="EMBL" id="CAJVPI010000028">
    <property type="protein sequence ID" value="CAG8460592.1"/>
    <property type="molecule type" value="Genomic_DNA"/>
</dbReference>